<name>A0A0A2MTT9_9FLAO</name>
<organism evidence="1 2">
    <name type="scientific">Flavobacterium enshiense DK69</name>
    <dbReference type="NCBI Taxonomy" id="1107311"/>
    <lineage>
        <taxon>Bacteria</taxon>
        <taxon>Pseudomonadati</taxon>
        <taxon>Bacteroidota</taxon>
        <taxon>Flavobacteriia</taxon>
        <taxon>Flavobacteriales</taxon>
        <taxon>Flavobacteriaceae</taxon>
        <taxon>Flavobacterium</taxon>
    </lineage>
</organism>
<proteinExistence type="predicted"/>
<gene>
    <name evidence="1" type="ORF">Q767_07330</name>
</gene>
<dbReference type="EMBL" id="JRLZ01000005">
    <property type="protein sequence ID" value="KGO96067.1"/>
    <property type="molecule type" value="Genomic_DNA"/>
</dbReference>
<evidence type="ECO:0000313" key="1">
    <source>
        <dbReference type="EMBL" id="KGO96067.1"/>
    </source>
</evidence>
<dbReference type="Proteomes" id="UP000030149">
    <property type="component" value="Unassembled WGS sequence"/>
</dbReference>
<comment type="caution">
    <text evidence="1">The sequence shown here is derived from an EMBL/GenBank/DDBJ whole genome shotgun (WGS) entry which is preliminary data.</text>
</comment>
<keyword evidence="2" id="KW-1185">Reference proteome</keyword>
<dbReference type="AlphaFoldDB" id="A0A0A2MTT9"/>
<reference evidence="2" key="1">
    <citation type="submission" date="2013-09" db="EMBL/GenBank/DDBJ databases">
        <authorList>
            <person name="Zeng Z."/>
            <person name="Chen C."/>
        </authorList>
    </citation>
    <scope>NUCLEOTIDE SEQUENCE [LARGE SCALE GENOMIC DNA]</scope>
    <source>
        <strain evidence="2">DK69</strain>
    </source>
</reference>
<accession>A0A0A2MTT9</accession>
<evidence type="ECO:0000313" key="2">
    <source>
        <dbReference type="Proteomes" id="UP000030149"/>
    </source>
</evidence>
<protein>
    <submittedName>
        <fullName evidence="1">Uncharacterized protein</fullName>
    </submittedName>
</protein>
<reference evidence="1 2" key="2">
    <citation type="journal article" date="2015" name="Stand. Genomic Sci.">
        <title>High quality draft genomic sequence of Flavobacterium enshiense DK69(T) and comparison among Flavobacterium genomes.</title>
        <authorList>
            <person name="Zeng Z."/>
            <person name="Chen C."/>
            <person name="Du H."/>
            <person name="Wang G."/>
            <person name="Li M."/>
        </authorList>
    </citation>
    <scope>NUCLEOTIDE SEQUENCE [LARGE SCALE GENOMIC DNA]</scope>
    <source>
        <strain evidence="1 2">DK69</strain>
    </source>
</reference>
<sequence length="92" mass="10906">MRMKKNESCFYFDWQSRGRGFEPHLLYKKKLVLIVFFRDFFYVLNFRQEFDFIGSVVSSGSSLIFFGEVTNQQLGLKRSSSISGRIKIIFQI</sequence>
<dbReference type="PATRIC" id="fig|1107311.5.peg.2665"/>